<evidence type="ECO:0000313" key="2">
    <source>
        <dbReference type="EMBL" id="MCW3788904.1"/>
    </source>
</evidence>
<name>A0AAE3M8M4_9BACT</name>
<evidence type="ECO:0000313" key="3">
    <source>
        <dbReference type="Proteomes" id="UP001209229"/>
    </source>
</evidence>
<gene>
    <name evidence="2" type="ORF">OM075_20715</name>
</gene>
<feature type="region of interest" description="Disordered" evidence="1">
    <location>
        <begin position="444"/>
        <end position="464"/>
    </location>
</feature>
<dbReference type="RefSeq" id="WP_301192460.1">
    <property type="nucleotide sequence ID" value="NZ_JAPDPJ010000071.1"/>
</dbReference>
<comment type="caution">
    <text evidence="2">The sequence shown here is derived from an EMBL/GenBank/DDBJ whole genome shotgun (WGS) entry which is preliminary data.</text>
</comment>
<feature type="compositionally biased region" description="Basic residues" evidence="1">
    <location>
        <begin position="452"/>
        <end position="464"/>
    </location>
</feature>
<organism evidence="2 3">
    <name type="scientific">Plebeiibacterium sediminum</name>
    <dbReference type="NCBI Taxonomy" id="2992112"/>
    <lineage>
        <taxon>Bacteria</taxon>
        <taxon>Pseudomonadati</taxon>
        <taxon>Bacteroidota</taxon>
        <taxon>Bacteroidia</taxon>
        <taxon>Marinilabiliales</taxon>
        <taxon>Marinilabiliaceae</taxon>
        <taxon>Plebeiibacterium</taxon>
    </lineage>
</organism>
<dbReference type="Proteomes" id="UP001209229">
    <property type="component" value="Unassembled WGS sequence"/>
</dbReference>
<sequence>MPYIKFDSTSEKNADSINGFLEYMSKEDIPKGINKEFWFNNTNKLIPDYQVTNTIDNDQYGVARGDFRYYTGSLNFSESELKFVNNNKEKLKEYTRLVFEEYAKNFNRGLTSSDIRWFAKLESDRYYKGTDIEVKNGEHKSGDKKPGINTHIHFIVGRKTYCNKKKVSPLTTHINTKSGAVKGGFSRDSLKMQVELKFDELFAYNRPIEESYRYLNAISKTYREQRNSAIDNITIKNHSVLIYDNLSPNEKHKKLETLINYLQYGGSQNKRCKIDSNRVLKTAQENQYNGNVYKSLLNLNFKIKDGFNIENKDITPYIINYAKFINSPYNDLPKDLKEDRLYRFSLLVNKRLPENNKIDINKIMKYSKVNNFPENTYKALLSLNRMTLNHQSINCNSTLFVLNYNDNKDIHNELVISNNYTHSKTTIDITNLIGNVTGPVYTTSYPEDEKKKKIKKKRRIKRTP</sequence>
<dbReference type="Pfam" id="PF18976">
    <property type="entry name" value="DUF5712"/>
    <property type="match status" value="1"/>
</dbReference>
<protein>
    <submittedName>
        <fullName evidence="2">DUF5712 family protein</fullName>
    </submittedName>
</protein>
<keyword evidence="3" id="KW-1185">Reference proteome</keyword>
<dbReference type="EMBL" id="JAPDPJ010000071">
    <property type="protein sequence ID" value="MCW3788904.1"/>
    <property type="molecule type" value="Genomic_DNA"/>
</dbReference>
<proteinExistence type="predicted"/>
<evidence type="ECO:0000256" key="1">
    <source>
        <dbReference type="SAM" id="MobiDB-lite"/>
    </source>
</evidence>
<dbReference type="AlphaFoldDB" id="A0AAE3M8M4"/>
<reference evidence="2" key="1">
    <citation type="submission" date="2022-10" db="EMBL/GenBank/DDBJ databases">
        <authorList>
            <person name="Yu W.X."/>
        </authorList>
    </citation>
    <scope>NUCLEOTIDE SEQUENCE</scope>
    <source>
        <strain evidence="2">AAT</strain>
    </source>
</reference>
<accession>A0AAE3M8M4</accession>
<dbReference type="InterPro" id="IPR043766">
    <property type="entry name" value="BfmA-like"/>
</dbReference>